<evidence type="ECO:0000256" key="9">
    <source>
        <dbReference type="SAM" id="MobiDB-lite"/>
    </source>
</evidence>
<dbReference type="FunFam" id="1.10.510.10:FF:000275">
    <property type="entry name" value="SRSF protein kinase 2 isoform X3"/>
    <property type="match status" value="1"/>
</dbReference>
<keyword evidence="5 11" id="KW-0418">Kinase</keyword>
<feature type="region of interest" description="Disordered" evidence="9">
    <location>
        <begin position="436"/>
        <end position="486"/>
    </location>
</feature>
<feature type="compositionally biased region" description="Gly residues" evidence="9">
    <location>
        <begin position="108"/>
        <end position="121"/>
    </location>
</feature>
<dbReference type="GO" id="GO:0050684">
    <property type="term" value="P:regulation of mRNA processing"/>
    <property type="evidence" value="ECO:0007669"/>
    <property type="project" value="TreeGrafter"/>
</dbReference>
<evidence type="ECO:0000256" key="6">
    <source>
        <dbReference type="ARBA" id="ARBA00022840"/>
    </source>
</evidence>
<feature type="region of interest" description="Disordered" evidence="9">
    <location>
        <begin position="102"/>
        <end position="140"/>
    </location>
</feature>
<dbReference type="InterPro" id="IPR051334">
    <property type="entry name" value="SRPK"/>
</dbReference>
<dbReference type="InterPro" id="IPR000719">
    <property type="entry name" value="Prot_kinase_dom"/>
</dbReference>
<comment type="catalytic activity">
    <reaction evidence="7">
        <text>L-threonyl-[protein] + ATP = O-phospho-L-threonyl-[protein] + ADP + H(+)</text>
        <dbReference type="Rhea" id="RHEA:46608"/>
        <dbReference type="Rhea" id="RHEA-COMP:11060"/>
        <dbReference type="Rhea" id="RHEA-COMP:11605"/>
        <dbReference type="ChEBI" id="CHEBI:15378"/>
        <dbReference type="ChEBI" id="CHEBI:30013"/>
        <dbReference type="ChEBI" id="CHEBI:30616"/>
        <dbReference type="ChEBI" id="CHEBI:61977"/>
        <dbReference type="ChEBI" id="CHEBI:456216"/>
        <dbReference type="EC" id="2.7.11.1"/>
    </reaction>
</comment>
<dbReference type="PROSITE" id="PS00108">
    <property type="entry name" value="PROTEIN_KINASE_ST"/>
    <property type="match status" value="1"/>
</dbReference>
<feature type="compositionally biased region" description="Low complexity" evidence="9">
    <location>
        <begin position="470"/>
        <end position="486"/>
    </location>
</feature>
<dbReference type="InterPro" id="IPR011009">
    <property type="entry name" value="Kinase-like_dom_sf"/>
</dbReference>
<dbReference type="GO" id="GO:0005634">
    <property type="term" value="C:nucleus"/>
    <property type="evidence" value="ECO:0007669"/>
    <property type="project" value="TreeGrafter"/>
</dbReference>
<accession>A0A224YYZ7</accession>
<dbReference type="Gene3D" id="1.10.510.10">
    <property type="entry name" value="Transferase(Phosphotransferase) domain 1"/>
    <property type="match status" value="2"/>
</dbReference>
<evidence type="ECO:0000256" key="8">
    <source>
        <dbReference type="ARBA" id="ARBA00048679"/>
    </source>
</evidence>
<dbReference type="GO" id="GO:0000245">
    <property type="term" value="P:spliceosomal complex assembly"/>
    <property type="evidence" value="ECO:0007669"/>
    <property type="project" value="TreeGrafter"/>
</dbReference>
<dbReference type="GO" id="GO:0004674">
    <property type="term" value="F:protein serine/threonine kinase activity"/>
    <property type="evidence" value="ECO:0007669"/>
    <property type="project" value="UniProtKB-KW"/>
</dbReference>
<organism evidence="11">
    <name type="scientific">Rhipicephalus zambeziensis</name>
    <dbReference type="NCBI Taxonomy" id="60191"/>
    <lineage>
        <taxon>Eukaryota</taxon>
        <taxon>Metazoa</taxon>
        <taxon>Ecdysozoa</taxon>
        <taxon>Arthropoda</taxon>
        <taxon>Chelicerata</taxon>
        <taxon>Arachnida</taxon>
        <taxon>Acari</taxon>
        <taxon>Parasitiformes</taxon>
        <taxon>Ixodida</taxon>
        <taxon>Ixodoidea</taxon>
        <taxon>Ixodidae</taxon>
        <taxon>Rhipicephalinae</taxon>
        <taxon>Rhipicephalus</taxon>
        <taxon>Rhipicephalus</taxon>
    </lineage>
</organism>
<proteinExistence type="predicted"/>
<keyword evidence="6" id="KW-0067">ATP-binding</keyword>
<dbReference type="PROSITE" id="PS50011">
    <property type="entry name" value="PROTEIN_KINASE_DOM"/>
    <property type="match status" value="1"/>
</dbReference>
<evidence type="ECO:0000256" key="3">
    <source>
        <dbReference type="ARBA" id="ARBA00022679"/>
    </source>
</evidence>
<dbReference type="SMART" id="SM00220">
    <property type="entry name" value="S_TKc"/>
    <property type="match status" value="1"/>
</dbReference>
<evidence type="ECO:0000259" key="10">
    <source>
        <dbReference type="PROSITE" id="PS50011"/>
    </source>
</evidence>
<dbReference type="GO" id="GO:0005524">
    <property type="term" value="F:ATP binding"/>
    <property type="evidence" value="ECO:0007669"/>
    <property type="project" value="UniProtKB-KW"/>
</dbReference>
<evidence type="ECO:0000256" key="2">
    <source>
        <dbReference type="ARBA" id="ARBA00022527"/>
    </source>
</evidence>
<dbReference type="EC" id="2.7.11.1" evidence="1"/>
<keyword evidence="4" id="KW-0547">Nucleotide-binding</keyword>
<protein>
    <recommendedName>
        <fullName evidence="1">non-specific serine/threonine protein kinase</fullName>
        <ecNumber evidence="1">2.7.11.1</ecNumber>
    </recommendedName>
</protein>
<keyword evidence="3" id="KW-0808">Transferase</keyword>
<comment type="catalytic activity">
    <reaction evidence="8">
        <text>L-seryl-[protein] + ATP = O-phospho-L-seryl-[protein] + ADP + H(+)</text>
        <dbReference type="Rhea" id="RHEA:17989"/>
        <dbReference type="Rhea" id="RHEA-COMP:9863"/>
        <dbReference type="Rhea" id="RHEA-COMP:11604"/>
        <dbReference type="ChEBI" id="CHEBI:15378"/>
        <dbReference type="ChEBI" id="CHEBI:29999"/>
        <dbReference type="ChEBI" id="CHEBI:30616"/>
        <dbReference type="ChEBI" id="CHEBI:83421"/>
        <dbReference type="ChEBI" id="CHEBI:456216"/>
        <dbReference type="EC" id="2.7.11.1"/>
    </reaction>
</comment>
<feature type="domain" description="Protein kinase" evidence="10">
    <location>
        <begin position="1"/>
        <end position="436"/>
    </location>
</feature>
<evidence type="ECO:0000256" key="5">
    <source>
        <dbReference type="ARBA" id="ARBA00022777"/>
    </source>
</evidence>
<evidence type="ECO:0000256" key="7">
    <source>
        <dbReference type="ARBA" id="ARBA00047899"/>
    </source>
</evidence>
<evidence type="ECO:0000256" key="4">
    <source>
        <dbReference type="ARBA" id="ARBA00022741"/>
    </source>
</evidence>
<name>A0A224YYZ7_9ACAR</name>
<sequence length="486" mass="52869">MCMVFEVLGHNLLKLIIRSNYQGIPLPNVRTIIRQVLEGLEYLHSKCQIIHTDIKPENILIAVDDAYVRKLAYEATQWQKMGLRLPGSLVSTAPKELRAVPTLPSEGAAGGAGAAGAGGGSSSKMSRNKKKKLRKKAKRQQELLERQMQQLEELDMEEDEEEGGHGEQEGGSLNGGGPGGTTPDMPPQEGALLGDGMDWARSAEGGDPSWAGGDVCNGHRGDGAARTTMGRLERSESTLAPPTPTAQLRRVASCPENQKPPEKMADPVHEVCNISVKIADLGNACWVHHHFTEDIQTRQYRCLEVLLGAGYGTPADIWSTACMAFELATGDYLFEPHSGEDYSRDEDHLAHIIELLGEIPRHIAFSGRYSREFFNKRGELRHISNLKPWGLYEVLTEKYDWTPSDAQAFADFLLPMLAYDPASRAKASDCLRHPWLATQTPPSGGAGNNSAASGPRDEAVVSSRPPPSSPNQRRPPSSSSSSSSSS</sequence>
<dbReference type="PANTHER" id="PTHR47634:SF9">
    <property type="entry name" value="PROTEIN KINASE DOMAIN-CONTAINING PROTEIN-RELATED"/>
    <property type="match status" value="1"/>
</dbReference>
<dbReference type="SUPFAM" id="SSF56112">
    <property type="entry name" value="Protein kinase-like (PK-like)"/>
    <property type="match status" value="1"/>
</dbReference>
<dbReference type="InterPro" id="IPR008271">
    <property type="entry name" value="Ser/Thr_kinase_AS"/>
</dbReference>
<evidence type="ECO:0000256" key="1">
    <source>
        <dbReference type="ARBA" id="ARBA00012513"/>
    </source>
</evidence>
<reference evidence="11" key="1">
    <citation type="journal article" date="2017" name="Parasit. Vectors">
        <title>Sialotranscriptomics of Rhipicephalus zambeziensis reveals intricate expression profiles of secretory proteins and suggests tight temporal transcriptional regulation during blood-feeding.</title>
        <authorList>
            <person name="de Castro M.H."/>
            <person name="de Klerk D."/>
            <person name="Pienaar R."/>
            <person name="Rees D.J.G."/>
            <person name="Mans B.J."/>
        </authorList>
    </citation>
    <scope>NUCLEOTIDE SEQUENCE</scope>
    <source>
        <tissue evidence="11">Salivary glands</tissue>
    </source>
</reference>
<dbReference type="PANTHER" id="PTHR47634">
    <property type="entry name" value="PROTEIN KINASE DOMAIN-CONTAINING PROTEIN-RELATED"/>
    <property type="match status" value="1"/>
</dbReference>
<feature type="region of interest" description="Disordered" evidence="9">
    <location>
        <begin position="154"/>
        <end position="265"/>
    </location>
</feature>
<evidence type="ECO:0000313" key="11">
    <source>
        <dbReference type="EMBL" id="MAA22848.1"/>
    </source>
</evidence>
<feature type="compositionally biased region" description="Basic residues" evidence="9">
    <location>
        <begin position="126"/>
        <end position="138"/>
    </location>
</feature>
<keyword evidence="2" id="KW-0723">Serine/threonine-protein kinase</keyword>
<dbReference type="EMBL" id="GFPF01011702">
    <property type="protein sequence ID" value="MAA22848.1"/>
    <property type="molecule type" value="Transcribed_RNA"/>
</dbReference>
<dbReference type="Pfam" id="PF00069">
    <property type="entry name" value="Pkinase"/>
    <property type="match status" value="2"/>
</dbReference>
<dbReference type="AlphaFoldDB" id="A0A224YYZ7"/>
<dbReference type="GO" id="GO:0005737">
    <property type="term" value="C:cytoplasm"/>
    <property type="evidence" value="ECO:0007669"/>
    <property type="project" value="TreeGrafter"/>
</dbReference>
<dbReference type="FunFam" id="1.10.510.10:FF:000642">
    <property type="entry name" value="Serine/threonine-protein kinase srpk2"/>
    <property type="match status" value="1"/>
</dbReference>